<dbReference type="InParanoid" id="A0A3A9JWS3"/>
<dbReference type="Proteomes" id="UP000274097">
    <property type="component" value="Unassembled WGS sequence"/>
</dbReference>
<dbReference type="InterPro" id="IPR002514">
    <property type="entry name" value="Transposase_8"/>
</dbReference>
<name>A0A3A9JWS3_9PROT</name>
<reference evidence="2 5" key="1">
    <citation type="submission" date="2018-09" db="EMBL/GenBank/DDBJ databases">
        <title>Roseomonas sp. nov., isolated from feces of Tibetan antelopes in the Qinghai-Tibet plateau, China.</title>
        <authorList>
            <person name="Tian Z."/>
        </authorList>
    </citation>
    <scope>NUCLEOTIDE SEQUENCE [LARGE SCALE GENOMIC DNA]</scope>
    <source>
        <strain evidence="3 4">Z23</strain>
        <strain evidence="2 5">Z24</strain>
    </source>
</reference>
<feature type="region of interest" description="Disordered" evidence="1">
    <location>
        <begin position="52"/>
        <end position="80"/>
    </location>
</feature>
<dbReference type="EMBL" id="RFLX01000042">
    <property type="protein sequence ID" value="RMI16994.1"/>
    <property type="molecule type" value="Genomic_DNA"/>
</dbReference>
<dbReference type="GO" id="GO:0006313">
    <property type="term" value="P:DNA transposition"/>
    <property type="evidence" value="ECO:0007669"/>
    <property type="project" value="InterPro"/>
</dbReference>
<evidence type="ECO:0008006" key="6">
    <source>
        <dbReference type="Google" id="ProtNLM"/>
    </source>
</evidence>
<evidence type="ECO:0000313" key="2">
    <source>
        <dbReference type="EMBL" id="RKK03499.1"/>
    </source>
</evidence>
<organism evidence="2 5">
    <name type="scientific">Teichococcus wenyumeiae</name>
    <dbReference type="NCBI Taxonomy" id="2478470"/>
    <lineage>
        <taxon>Bacteria</taxon>
        <taxon>Pseudomonadati</taxon>
        <taxon>Pseudomonadota</taxon>
        <taxon>Alphaproteobacteria</taxon>
        <taxon>Acetobacterales</taxon>
        <taxon>Roseomonadaceae</taxon>
        <taxon>Roseomonas</taxon>
    </lineage>
</organism>
<evidence type="ECO:0000313" key="3">
    <source>
        <dbReference type="EMBL" id="RMI16994.1"/>
    </source>
</evidence>
<keyword evidence="4" id="KW-1185">Reference proteome</keyword>
<accession>A0A3A9JWS3</accession>
<dbReference type="Proteomes" id="UP000278036">
    <property type="component" value="Unassembled WGS sequence"/>
</dbReference>
<dbReference type="Gene3D" id="1.10.10.60">
    <property type="entry name" value="Homeodomain-like"/>
    <property type="match status" value="1"/>
</dbReference>
<dbReference type="SUPFAM" id="SSF46689">
    <property type="entry name" value="Homeodomain-like"/>
    <property type="match status" value="1"/>
</dbReference>
<dbReference type="EMBL" id="RAQU01000083">
    <property type="protein sequence ID" value="RKK03499.1"/>
    <property type="molecule type" value="Genomic_DNA"/>
</dbReference>
<evidence type="ECO:0000313" key="4">
    <source>
        <dbReference type="Proteomes" id="UP000274097"/>
    </source>
</evidence>
<dbReference type="AlphaFoldDB" id="A0A3A9JWS3"/>
<dbReference type="InterPro" id="IPR009057">
    <property type="entry name" value="Homeodomain-like_sf"/>
</dbReference>
<dbReference type="OrthoDB" id="7279466at2"/>
<protein>
    <recommendedName>
        <fullName evidence="6">Transposase</fullName>
    </recommendedName>
</protein>
<proteinExistence type="predicted"/>
<comment type="caution">
    <text evidence="2">The sequence shown here is derived from an EMBL/GenBank/DDBJ whole genome shotgun (WGS) entry which is preliminary data.</text>
</comment>
<evidence type="ECO:0000256" key="1">
    <source>
        <dbReference type="SAM" id="MobiDB-lite"/>
    </source>
</evidence>
<evidence type="ECO:0000313" key="5">
    <source>
        <dbReference type="Proteomes" id="UP000278036"/>
    </source>
</evidence>
<dbReference type="Pfam" id="PF01527">
    <property type="entry name" value="HTH_Tnp_1"/>
    <property type="match status" value="1"/>
</dbReference>
<sequence length="163" mass="17899">MATRTGREITAEFKREAMALLQGGGRPLTRVAVELGIQLSMLRHWRAAQNGNLPRSRTRQPEGGAVAMGPMAPSPAGLASENARLRRELDRARMERDVLKKPSASSRRCRNEICLHRATCRHLPGSPHVPRARGVAKRLLRQAATTPSGAALRVRTRLRTASS</sequence>
<gene>
    <name evidence="2" type="ORF">D6Z83_14230</name>
    <name evidence="3" type="ORF">EBE87_24440</name>
</gene>
<dbReference type="GO" id="GO:0004803">
    <property type="term" value="F:transposase activity"/>
    <property type="evidence" value="ECO:0007669"/>
    <property type="project" value="InterPro"/>
</dbReference>
<dbReference type="GO" id="GO:0003677">
    <property type="term" value="F:DNA binding"/>
    <property type="evidence" value="ECO:0007669"/>
    <property type="project" value="InterPro"/>
</dbReference>